<protein>
    <recommendedName>
        <fullName evidence="3">Thioredoxin domain-containing protein</fullName>
    </recommendedName>
</protein>
<dbReference type="InterPro" id="IPR017937">
    <property type="entry name" value="Thioredoxin_CS"/>
</dbReference>
<dbReference type="SUPFAM" id="SSF52833">
    <property type="entry name" value="Thioredoxin-like"/>
    <property type="match status" value="1"/>
</dbReference>
<name>E5Y8U4_BILW3</name>
<dbReference type="Gene3D" id="3.40.30.10">
    <property type="entry name" value="Glutaredoxin"/>
    <property type="match status" value="1"/>
</dbReference>
<dbReference type="CDD" id="cd02966">
    <property type="entry name" value="TlpA_like_family"/>
    <property type="match status" value="1"/>
</dbReference>
<dbReference type="PANTHER" id="PTHR42852">
    <property type="entry name" value="THIOL:DISULFIDE INTERCHANGE PROTEIN DSBE"/>
    <property type="match status" value="1"/>
</dbReference>
<keyword evidence="2" id="KW-0732">Signal</keyword>
<dbReference type="Pfam" id="PF00578">
    <property type="entry name" value="AhpC-TSA"/>
    <property type="match status" value="1"/>
</dbReference>
<keyword evidence="1" id="KW-0676">Redox-active center</keyword>
<evidence type="ECO:0000313" key="5">
    <source>
        <dbReference type="Proteomes" id="UP000006034"/>
    </source>
</evidence>
<dbReference type="EMBL" id="ADCP02000001">
    <property type="protein sequence ID" value="EFV43586.1"/>
    <property type="molecule type" value="Genomic_DNA"/>
</dbReference>
<evidence type="ECO:0000313" key="4">
    <source>
        <dbReference type="EMBL" id="EFV43586.1"/>
    </source>
</evidence>
<evidence type="ECO:0000256" key="1">
    <source>
        <dbReference type="ARBA" id="ARBA00023284"/>
    </source>
</evidence>
<dbReference type="HOGENOM" id="CLU_042529_11_1_7"/>
<feature type="chain" id="PRO_5003201044" description="Thioredoxin domain-containing protein" evidence="2">
    <location>
        <begin position="23"/>
        <end position="158"/>
    </location>
</feature>
<dbReference type="PROSITE" id="PS51352">
    <property type="entry name" value="THIOREDOXIN_2"/>
    <property type="match status" value="1"/>
</dbReference>
<dbReference type="InterPro" id="IPR013766">
    <property type="entry name" value="Thioredoxin_domain"/>
</dbReference>
<accession>E5Y8U4</accession>
<dbReference type="GeneID" id="78085731"/>
<dbReference type="PROSITE" id="PS00194">
    <property type="entry name" value="THIOREDOXIN_1"/>
    <property type="match status" value="1"/>
</dbReference>
<dbReference type="STRING" id="563192.HMPREF0179_02602"/>
<proteinExistence type="predicted"/>
<dbReference type="eggNOG" id="COG0526">
    <property type="taxonomic scope" value="Bacteria"/>
</dbReference>
<organism evidence="4 5">
    <name type="scientific">Bilophila wadsworthia (strain 3_1_6)</name>
    <dbReference type="NCBI Taxonomy" id="563192"/>
    <lineage>
        <taxon>Bacteria</taxon>
        <taxon>Pseudomonadati</taxon>
        <taxon>Thermodesulfobacteriota</taxon>
        <taxon>Desulfovibrionia</taxon>
        <taxon>Desulfovibrionales</taxon>
        <taxon>Desulfovibrionaceae</taxon>
        <taxon>Bilophila</taxon>
    </lineage>
</organism>
<dbReference type="PANTHER" id="PTHR42852:SF18">
    <property type="entry name" value="CHROMOSOME UNDETERMINED SCAFFOLD_47, WHOLE GENOME SHOTGUN SEQUENCE"/>
    <property type="match status" value="1"/>
</dbReference>
<dbReference type="InterPro" id="IPR050553">
    <property type="entry name" value="Thioredoxin_ResA/DsbE_sf"/>
</dbReference>
<evidence type="ECO:0000259" key="3">
    <source>
        <dbReference type="PROSITE" id="PS51352"/>
    </source>
</evidence>
<dbReference type="InterPro" id="IPR036249">
    <property type="entry name" value="Thioredoxin-like_sf"/>
</dbReference>
<sequence length="158" mass="17050">MRRLSCLIALLACLVLALPAFAAPQKADAISGISSEKVLDIVKANKGKLVFINFFATWCPPCREEIPELISIRKAYPADKVVIVGISLDSDRGKLESFAEAMNFNYPVYLAEPDVPALFGISSIPFNLLYDKTGKLVAGGPGMVGKEDLEEAFSGLLN</sequence>
<dbReference type="InterPro" id="IPR000866">
    <property type="entry name" value="AhpC/TSA"/>
</dbReference>
<dbReference type="RefSeq" id="WP_005028531.1">
    <property type="nucleotide sequence ID" value="NZ_KE150238.1"/>
</dbReference>
<feature type="signal peptide" evidence="2">
    <location>
        <begin position="1"/>
        <end position="22"/>
    </location>
</feature>
<dbReference type="GO" id="GO:0016491">
    <property type="term" value="F:oxidoreductase activity"/>
    <property type="evidence" value="ECO:0007669"/>
    <property type="project" value="InterPro"/>
</dbReference>
<dbReference type="OrthoDB" id="9813820at2"/>
<evidence type="ECO:0000256" key="2">
    <source>
        <dbReference type="SAM" id="SignalP"/>
    </source>
</evidence>
<reference evidence="4 5" key="1">
    <citation type="submission" date="2010-10" db="EMBL/GenBank/DDBJ databases">
        <authorList>
            <consortium name="The Broad Institute Genome Sequencing Platform"/>
            <person name="Ward D."/>
            <person name="Earl A."/>
            <person name="Feldgarden M."/>
            <person name="Young S.K."/>
            <person name="Gargeya S."/>
            <person name="Zeng Q."/>
            <person name="Alvarado L."/>
            <person name="Berlin A."/>
            <person name="Bochicchio J."/>
            <person name="Chapman S.B."/>
            <person name="Chen Z."/>
            <person name="Freedman E."/>
            <person name="Gellesch M."/>
            <person name="Goldberg J."/>
            <person name="Griggs A."/>
            <person name="Gujja S."/>
            <person name="Heilman E."/>
            <person name="Heiman D."/>
            <person name="Howarth C."/>
            <person name="Mehta T."/>
            <person name="Neiman D."/>
            <person name="Pearson M."/>
            <person name="Roberts A."/>
            <person name="Saif S."/>
            <person name="Shea T."/>
            <person name="Shenoy N."/>
            <person name="Sisk P."/>
            <person name="Stolte C."/>
            <person name="Sykes S."/>
            <person name="White J."/>
            <person name="Yandava C."/>
            <person name="Allen-Vercoe E."/>
            <person name="Sibley C."/>
            <person name="Ambrose C.E."/>
            <person name="Strauss J."/>
            <person name="Daigneault M."/>
            <person name="Haas B."/>
            <person name="Nusbaum C."/>
            <person name="Birren B."/>
        </authorList>
    </citation>
    <scope>NUCLEOTIDE SEQUENCE [LARGE SCALE GENOMIC DNA]</scope>
    <source>
        <strain evidence="4 5">3_1_6</strain>
    </source>
</reference>
<comment type="caution">
    <text evidence="4">The sequence shown here is derived from an EMBL/GenBank/DDBJ whole genome shotgun (WGS) entry which is preliminary data.</text>
</comment>
<dbReference type="Proteomes" id="UP000006034">
    <property type="component" value="Unassembled WGS sequence"/>
</dbReference>
<gene>
    <name evidence="4" type="ORF">HMPREF0179_02602</name>
</gene>
<dbReference type="GO" id="GO:0016209">
    <property type="term" value="F:antioxidant activity"/>
    <property type="evidence" value="ECO:0007669"/>
    <property type="project" value="InterPro"/>
</dbReference>
<feature type="domain" description="Thioredoxin" evidence="3">
    <location>
        <begin position="16"/>
        <end position="158"/>
    </location>
</feature>
<dbReference type="AlphaFoldDB" id="E5Y8U4"/>
<keyword evidence="5" id="KW-1185">Reference proteome</keyword>
<reference evidence="4 5" key="2">
    <citation type="submission" date="2013-04" db="EMBL/GenBank/DDBJ databases">
        <title>The Genome Sequence of Bilophila wadsworthia 3_1_6.</title>
        <authorList>
            <consortium name="The Broad Institute Genomics Platform"/>
            <person name="Earl A."/>
            <person name="Ward D."/>
            <person name="Feldgarden M."/>
            <person name="Gevers D."/>
            <person name="Sibley C."/>
            <person name="Strauss J."/>
            <person name="Allen-Vercoe E."/>
            <person name="Walker B."/>
            <person name="Young S."/>
            <person name="Zeng Q."/>
            <person name="Gargeya S."/>
            <person name="Fitzgerald M."/>
            <person name="Haas B."/>
            <person name="Abouelleil A."/>
            <person name="Allen A.W."/>
            <person name="Alvarado L."/>
            <person name="Arachchi H.M."/>
            <person name="Berlin A.M."/>
            <person name="Chapman S.B."/>
            <person name="Gainer-Dewar J."/>
            <person name="Goldberg J."/>
            <person name="Griggs A."/>
            <person name="Gujja S."/>
            <person name="Hansen M."/>
            <person name="Howarth C."/>
            <person name="Imamovic A."/>
            <person name="Ireland A."/>
            <person name="Larimer J."/>
            <person name="McCowan C."/>
            <person name="Murphy C."/>
            <person name="Pearson M."/>
            <person name="Poon T.W."/>
            <person name="Priest M."/>
            <person name="Roberts A."/>
            <person name="Saif S."/>
            <person name="Shea T."/>
            <person name="Sisk P."/>
            <person name="Sykes S."/>
            <person name="Wortman J."/>
            <person name="Nusbaum C."/>
            <person name="Birren B."/>
        </authorList>
    </citation>
    <scope>NUCLEOTIDE SEQUENCE [LARGE SCALE GENOMIC DNA]</scope>
    <source>
        <strain evidence="4 5">3_1_6</strain>
    </source>
</reference>